<protein>
    <submittedName>
        <fullName evidence="1">Tail assembly protein</fullName>
    </submittedName>
</protein>
<sequence>MTDEPRIYMRHARAMNICGPGVERIAERMGVNLMDFLENGYPCALAEKSANPLLRKAAAMAREEWEAAHGKGQ</sequence>
<dbReference type="Proteomes" id="UP000502753">
    <property type="component" value="Segment"/>
</dbReference>
<organism evidence="1 2">
    <name type="scientific">Cronobacter phage JC01</name>
    <dbReference type="NCBI Taxonomy" id="2729575"/>
    <lineage>
        <taxon>Viruses</taxon>
        <taxon>Duplodnaviria</taxon>
        <taxon>Heunggongvirae</taxon>
        <taxon>Uroviricota</taxon>
        <taxon>Caudoviricetes</taxon>
        <taxon>Casjensviridae</taxon>
        <taxon>Jacunavirus</taxon>
        <taxon>Jacunavirus JC01</taxon>
    </lineage>
</organism>
<dbReference type="GeneID" id="62681167"/>
<evidence type="ECO:0000313" key="1">
    <source>
        <dbReference type="EMBL" id="QJI52246.1"/>
    </source>
</evidence>
<name>A0A6M3YKH8_9CAUD</name>
<dbReference type="RefSeq" id="YP_009998576.1">
    <property type="nucleotide sequence ID" value="NC_052989.1"/>
</dbReference>
<dbReference type="EMBL" id="MT330372">
    <property type="protein sequence ID" value="QJI52246.1"/>
    <property type="molecule type" value="Genomic_DNA"/>
</dbReference>
<evidence type="ECO:0000313" key="2">
    <source>
        <dbReference type="Proteomes" id="UP000502753"/>
    </source>
</evidence>
<accession>A0A6M3YKH8</accession>
<proteinExistence type="predicted"/>
<reference evidence="1 2" key="1">
    <citation type="submission" date="2020-04" db="EMBL/GenBank/DDBJ databases">
        <title>Characterization and complete genome analysis of a novel phage JC01 infecting Cronobacter sakazakii.</title>
        <authorList>
            <person name="Jiang J."/>
            <person name="Zhao C."/>
            <person name="Tie D."/>
            <person name="Li Z."/>
        </authorList>
    </citation>
    <scope>NUCLEOTIDE SEQUENCE [LARGE SCALE GENOMIC DNA]</scope>
</reference>
<dbReference type="KEGG" id="vg:62681167"/>
<keyword evidence="2" id="KW-1185">Reference proteome</keyword>